<organism evidence="1 3">
    <name type="scientific">Rhizophagus clarus</name>
    <dbReference type="NCBI Taxonomy" id="94130"/>
    <lineage>
        <taxon>Eukaryota</taxon>
        <taxon>Fungi</taxon>
        <taxon>Fungi incertae sedis</taxon>
        <taxon>Mucoromycota</taxon>
        <taxon>Glomeromycotina</taxon>
        <taxon>Glomeromycetes</taxon>
        <taxon>Glomerales</taxon>
        <taxon>Glomeraceae</taxon>
        <taxon>Rhizophagus</taxon>
    </lineage>
</organism>
<dbReference type="EMBL" id="BLAL01000270">
    <property type="protein sequence ID" value="GES98460.1"/>
    <property type="molecule type" value="Genomic_DNA"/>
</dbReference>
<dbReference type="Proteomes" id="UP000247702">
    <property type="component" value="Unassembled WGS sequence"/>
</dbReference>
<dbReference type="EMBL" id="BEXD01003946">
    <property type="protein sequence ID" value="GBC04424.1"/>
    <property type="molecule type" value="Genomic_DNA"/>
</dbReference>
<reference evidence="2" key="2">
    <citation type="submission" date="2019-10" db="EMBL/GenBank/DDBJ databases">
        <title>Conservation and host-specific expression of non-tandemly repeated heterogenous ribosome RNA gene in arbuscular mycorrhizal fungi.</title>
        <authorList>
            <person name="Maeda T."/>
            <person name="Kobayashi Y."/>
            <person name="Nakagawa T."/>
            <person name="Ezawa T."/>
            <person name="Yamaguchi K."/>
            <person name="Bino T."/>
            <person name="Nishimoto Y."/>
            <person name="Shigenobu S."/>
            <person name="Kawaguchi M."/>
        </authorList>
    </citation>
    <scope>NUCLEOTIDE SEQUENCE</scope>
    <source>
        <strain evidence="2">HR1</strain>
    </source>
</reference>
<accession>A0A2Z6RPH3</accession>
<evidence type="ECO:0000313" key="2">
    <source>
        <dbReference type="EMBL" id="GES98460.1"/>
    </source>
</evidence>
<dbReference type="OrthoDB" id="2369376at2759"/>
<gene>
    <name evidence="2" type="ORF">RCL2_002500700</name>
    <name evidence="1" type="ORF">RclHR1_05680009</name>
</gene>
<comment type="caution">
    <text evidence="1">The sequence shown here is derived from an EMBL/GenBank/DDBJ whole genome shotgun (WGS) entry which is preliminary data.</text>
</comment>
<reference evidence="1 3" key="1">
    <citation type="submission" date="2017-11" db="EMBL/GenBank/DDBJ databases">
        <title>The genome of Rhizophagus clarus HR1 reveals common genetic basis of auxotrophy among arbuscular mycorrhizal fungi.</title>
        <authorList>
            <person name="Kobayashi Y."/>
        </authorList>
    </citation>
    <scope>NUCLEOTIDE SEQUENCE [LARGE SCALE GENOMIC DNA]</scope>
    <source>
        <strain evidence="1 3">HR1</strain>
    </source>
</reference>
<evidence type="ECO:0000313" key="1">
    <source>
        <dbReference type="EMBL" id="GBC04424.1"/>
    </source>
</evidence>
<protein>
    <submittedName>
        <fullName evidence="1">Uncharacterized protein</fullName>
    </submittedName>
</protein>
<dbReference type="AlphaFoldDB" id="A0A2Z6RPH3"/>
<sequence>MNFFVMCILKETKTIISDKIIKVLLANSFQLHNVFNAATNEQFESYGIQMFLRKPSKKWVYVEKGLKGDIKMLFELKFTHIKFVLKATESSDQELQGPNTFDLLMRNSQHVCLLEQKKEDTCQNLLYNDIIKLLQSKEIR</sequence>
<dbReference type="Proteomes" id="UP000615446">
    <property type="component" value="Unassembled WGS sequence"/>
</dbReference>
<evidence type="ECO:0000313" key="3">
    <source>
        <dbReference type="Proteomes" id="UP000247702"/>
    </source>
</evidence>
<keyword evidence="3" id="KW-1185">Reference proteome</keyword>
<name>A0A2Z6RPH3_9GLOM</name>
<proteinExistence type="predicted"/>